<feature type="region of interest" description="Disordered" evidence="1">
    <location>
        <begin position="37"/>
        <end position="57"/>
    </location>
</feature>
<dbReference type="OrthoDB" id="4161589at2759"/>
<organism evidence="2 3">
    <name type="scientific">Fonsecaea multimorphosa CBS 102226</name>
    <dbReference type="NCBI Taxonomy" id="1442371"/>
    <lineage>
        <taxon>Eukaryota</taxon>
        <taxon>Fungi</taxon>
        <taxon>Dikarya</taxon>
        <taxon>Ascomycota</taxon>
        <taxon>Pezizomycotina</taxon>
        <taxon>Eurotiomycetes</taxon>
        <taxon>Chaetothyriomycetidae</taxon>
        <taxon>Chaetothyriales</taxon>
        <taxon>Herpotrichiellaceae</taxon>
        <taxon>Fonsecaea</taxon>
    </lineage>
</organism>
<gene>
    <name evidence="2" type="ORF">Z520_09242</name>
</gene>
<dbReference type="GeneID" id="27714988"/>
<sequence>MLQRLLQLIHSGDDETRRQFEDDARIRILSQRLGMDVPEHAATSSDPDRQESWASTQARRTNLDQFWEDVSQKEQLTRRRGVQLGGVHDVAAKADPSSVLTSPAGSHDEQWRPIPSDAAVQGPEKNDPRDQFRIFCFRDHDVPSIESISIFGDSSFLSSKIRASQVLTLQRQQTLNFDIPEYLIQPMLFEGERCPMAAVYTDFRDYGRRQLAAGFPTEFVLGSSQVDLALYFRERRPEDPHTPATWACEYMRLLKNFDIYVALAWIFTYAHFMRWTIAPSAETYALLPEAMRPTPLQRLVRHHPGVDLPIFPEMRDGLIPDMRDYIVAIQTLGCSVNWEHGLDAAIDTEPETGTMTLSDHFATHICSLSHWSISQKFADVFPEMQGYYQVVEQDTIPACEVDVDEFLRQRAEKRPGFEHAGEA</sequence>
<dbReference type="PANTHER" id="PTHR37012:SF2">
    <property type="entry name" value="BZIP DOMAIN-CONTAINING PROTEIN-RELATED"/>
    <property type="match status" value="1"/>
</dbReference>
<dbReference type="RefSeq" id="XP_016629055.1">
    <property type="nucleotide sequence ID" value="XM_016779736.1"/>
</dbReference>
<keyword evidence="3" id="KW-1185">Reference proteome</keyword>
<name>A0A0D2JNP5_9EURO</name>
<evidence type="ECO:0000313" key="2">
    <source>
        <dbReference type="EMBL" id="KIX94932.1"/>
    </source>
</evidence>
<dbReference type="AlphaFoldDB" id="A0A0D2JNP5"/>
<dbReference type="InterPro" id="IPR021833">
    <property type="entry name" value="DUF3425"/>
</dbReference>
<dbReference type="EMBL" id="KN848084">
    <property type="protein sequence ID" value="KIX94932.1"/>
    <property type="molecule type" value="Genomic_DNA"/>
</dbReference>
<dbReference type="STRING" id="1442371.A0A0D2JNP5"/>
<accession>A0A0D2JNP5</accession>
<dbReference type="PANTHER" id="PTHR37012">
    <property type="entry name" value="B-ZIP TRANSCRIPTION FACTOR (EUROFUNG)-RELATED"/>
    <property type="match status" value="1"/>
</dbReference>
<proteinExistence type="predicted"/>
<evidence type="ECO:0000313" key="3">
    <source>
        <dbReference type="Proteomes" id="UP000053411"/>
    </source>
</evidence>
<protein>
    <submittedName>
        <fullName evidence="2">Uncharacterized protein</fullName>
    </submittedName>
</protein>
<dbReference type="VEuPathDB" id="FungiDB:Z520_09242"/>
<dbReference type="Proteomes" id="UP000053411">
    <property type="component" value="Unassembled WGS sequence"/>
</dbReference>
<evidence type="ECO:0000256" key="1">
    <source>
        <dbReference type="SAM" id="MobiDB-lite"/>
    </source>
</evidence>
<feature type="region of interest" description="Disordered" evidence="1">
    <location>
        <begin position="95"/>
        <end position="127"/>
    </location>
</feature>
<dbReference type="Pfam" id="PF11905">
    <property type="entry name" value="DUF3425"/>
    <property type="match status" value="1"/>
</dbReference>
<reference evidence="2 3" key="1">
    <citation type="submission" date="2015-01" db="EMBL/GenBank/DDBJ databases">
        <title>The Genome Sequence of Fonsecaea multimorphosa CBS 102226.</title>
        <authorList>
            <consortium name="The Broad Institute Genomics Platform"/>
            <person name="Cuomo C."/>
            <person name="de Hoog S."/>
            <person name="Gorbushina A."/>
            <person name="Stielow B."/>
            <person name="Teixiera M."/>
            <person name="Abouelleil A."/>
            <person name="Chapman S.B."/>
            <person name="Priest M."/>
            <person name="Young S.K."/>
            <person name="Wortman J."/>
            <person name="Nusbaum C."/>
            <person name="Birren B."/>
        </authorList>
    </citation>
    <scope>NUCLEOTIDE SEQUENCE [LARGE SCALE GENOMIC DNA]</scope>
    <source>
        <strain evidence="2 3">CBS 102226</strain>
    </source>
</reference>